<keyword evidence="5" id="KW-1133">Transmembrane helix</keyword>
<dbReference type="PANTHER" id="PTHR24366:SF96">
    <property type="entry name" value="LEUCINE RICH REPEAT CONTAINING 53"/>
    <property type="match status" value="1"/>
</dbReference>
<keyword evidence="5" id="KW-0812">Transmembrane</keyword>
<dbReference type="KEGG" id="hro:HELRODRAFT_188358"/>
<dbReference type="InterPro" id="IPR007110">
    <property type="entry name" value="Ig-like_dom"/>
</dbReference>
<evidence type="ECO:0000256" key="2">
    <source>
        <dbReference type="ARBA" id="ARBA00022729"/>
    </source>
</evidence>
<evidence type="ECO:0000256" key="5">
    <source>
        <dbReference type="SAM" id="Phobius"/>
    </source>
</evidence>
<feature type="transmembrane region" description="Helical" evidence="5">
    <location>
        <begin position="776"/>
        <end position="797"/>
    </location>
</feature>
<feature type="signal peptide" evidence="6">
    <location>
        <begin position="1"/>
        <end position="27"/>
    </location>
</feature>
<dbReference type="SMART" id="SM00409">
    <property type="entry name" value="IG"/>
    <property type="match status" value="1"/>
</dbReference>
<evidence type="ECO:0000313" key="9">
    <source>
        <dbReference type="EnsemblMetazoa" id="HelroP188358"/>
    </source>
</evidence>
<dbReference type="Gene3D" id="2.60.40.10">
    <property type="entry name" value="Immunoglobulins"/>
    <property type="match status" value="1"/>
</dbReference>
<dbReference type="AlphaFoldDB" id="T1FPX1"/>
<dbReference type="InterPro" id="IPR013783">
    <property type="entry name" value="Ig-like_fold"/>
</dbReference>
<dbReference type="InterPro" id="IPR001611">
    <property type="entry name" value="Leu-rich_rpt"/>
</dbReference>
<dbReference type="PROSITE" id="PS50835">
    <property type="entry name" value="IG_LIKE"/>
    <property type="match status" value="1"/>
</dbReference>
<proteinExistence type="predicted"/>
<dbReference type="PROSITE" id="PS51450">
    <property type="entry name" value="LRR"/>
    <property type="match status" value="4"/>
</dbReference>
<dbReference type="InParanoid" id="T1FPX1"/>
<dbReference type="SMART" id="SM00369">
    <property type="entry name" value="LRR_TYP"/>
    <property type="match status" value="7"/>
</dbReference>
<evidence type="ECO:0000256" key="4">
    <source>
        <dbReference type="ARBA" id="ARBA00023157"/>
    </source>
</evidence>
<evidence type="ECO:0000259" key="7">
    <source>
        <dbReference type="PROSITE" id="PS50835"/>
    </source>
</evidence>
<evidence type="ECO:0000313" key="8">
    <source>
        <dbReference type="EMBL" id="ESO06426.1"/>
    </source>
</evidence>
<sequence length="859" mass="98404">MGVIGMVRFMLFAILFCCVKKISLVSSFRNKHMNGKTEYNLNLMSAMNDNSARFHTKFRCLLYINNNNIIASGNNDVKNNFNNVNNNINKNTDNECMLSCESTLTAQQTSNKKENHSTCSQHISKLNHLKISNLLTKQISIESFMKEIFLSKQVEALDVGSERQFNITSVQLLDLSDNNVETVANDDLHNFTNLIFLNFSNNNLKFLEQKCFDNLIYLNYLDLSKNRLYSLPEDLFSNLLNLIMLNLSSNELNNFSFSRLLSSKKLKRLDLSSNNLTRLEPNKSTETINIEHLNLSHNRLQTIPPIISTSLKQLKKLFLNDNPIEEISKHSFLSLANLLEVELTNMRHLRSVEDESFRNLSKLQVLNISFNPHLNYFDGNSVMHSPNLARIDLQQNDLHFLSANIVSALPSLQTINLSGNPILKSCNNRWIVSCHQCYLDQLVHDNLQQPAYNVNNDSSSNNKSINTSSKNLYNNLNGTRICQPDIIPLYEKYFHLAVGDPLRLKCRSVSFEAVNVFWSFIGLGSRYHMHHDHSELDDLHVEQNKSTISVDHVAFYHAGLYICNAQTKFGKQTSNVTVRIYNPNASIYFTSYSRTSVTVEWAGTETTMKTTEYYISCRRLIDPHLLFQPIHQHDKNSLEASFWLAANETSVHPTLFHHPTYQHRMPPFTNGEAASLSFIKIKIGPFMRRNTFNGLSPLTPYEICLYVSNSTDRRFSNNQNEKFSANANHYFKSSNDNFYSYDSEETLIILSCFNFTTLDQSTGGYEYEPGIRRLPILQILLGTFGCLAFLIIFYAICNSLLTTYCSRLVGSARSNKQNINNVYRLITRRSERRNSLTLVPVETTFIENSRASSRTSLIS</sequence>
<dbReference type="SUPFAM" id="SSF48726">
    <property type="entry name" value="Immunoglobulin"/>
    <property type="match status" value="1"/>
</dbReference>
<dbReference type="eggNOG" id="KOG0619">
    <property type="taxonomic scope" value="Eukaryota"/>
</dbReference>
<keyword evidence="4" id="KW-1015">Disulfide bond</keyword>
<dbReference type="InterPro" id="IPR036179">
    <property type="entry name" value="Ig-like_dom_sf"/>
</dbReference>
<evidence type="ECO:0000256" key="3">
    <source>
        <dbReference type="ARBA" id="ARBA00022737"/>
    </source>
</evidence>
<dbReference type="Pfam" id="PF13855">
    <property type="entry name" value="LRR_8"/>
    <property type="match status" value="2"/>
</dbReference>
<dbReference type="SUPFAM" id="SSF52058">
    <property type="entry name" value="L domain-like"/>
    <property type="match status" value="1"/>
</dbReference>
<dbReference type="Gene3D" id="3.80.10.10">
    <property type="entry name" value="Ribonuclease Inhibitor"/>
    <property type="match status" value="2"/>
</dbReference>
<dbReference type="RefSeq" id="XP_009015794.1">
    <property type="nucleotide sequence ID" value="XM_009017546.1"/>
</dbReference>
<reference evidence="8 10" key="2">
    <citation type="journal article" date="2013" name="Nature">
        <title>Insights into bilaterian evolution from three spiralian genomes.</title>
        <authorList>
            <person name="Simakov O."/>
            <person name="Marletaz F."/>
            <person name="Cho S.J."/>
            <person name="Edsinger-Gonzales E."/>
            <person name="Havlak P."/>
            <person name="Hellsten U."/>
            <person name="Kuo D.H."/>
            <person name="Larsson T."/>
            <person name="Lv J."/>
            <person name="Arendt D."/>
            <person name="Savage R."/>
            <person name="Osoegawa K."/>
            <person name="de Jong P."/>
            <person name="Grimwood J."/>
            <person name="Chapman J.A."/>
            <person name="Shapiro H."/>
            <person name="Aerts A."/>
            <person name="Otillar R.P."/>
            <person name="Terry A.Y."/>
            <person name="Boore J.L."/>
            <person name="Grigoriev I.V."/>
            <person name="Lindberg D.R."/>
            <person name="Seaver E.C."/>
            <person name="Weisblat D.A."/>
            <person name="Putnam N.H."/>
            <person name="Rokhsar D.S."/>
        </authorList>
    </citation>
    <scope>NUCLEOTIDE SEQUENCE</scope>
</reference>
<dbReference type="InterPro" id="IPR003599">
    <property type="entry name" value="Ig_sub"/>
</dbReference>
<keyword evidence="1" id="KW-0433">Leucine-rich repeat</keyword>
<feature type="domain" description="Ig-like" evidence="7">
    <location>
        <begin position="484"/>
        <end position="579"/>
    </location>
</feature>
<reference evidence="9" key="3">
    <citation type="submission" date="2015-06" db="UniProtKB">
        <authorList>
            <consortium name="EnsemblMetazoa"/>
        </authorList>
    </citation>
    <scope>IDENTIFICATION</scope>
</reference>
<keyword evidence="3" id="KW-0677">Repeat</keyword>
<dbReference type="EMBL" id="AMQM01000631">
    <property type="status" value="NOT_ANNOTATED_CDS"/>
    <property type="molecule type" value="Genomic_DNA"/>
</dbReference>
<dbReference type="CTD" id="20210868"/>
<dbReference type="EMBL" id="KB096324">
    <property type="protein sequence ID" value="ESO06426.1"/>
    <property type="molecule type" value="Genomic_DNA"/>
</dbReference>
<dbReference type="SMART" id="SM00365">
    <property type="entry name" value="LRR_SD22"/>
    <property type="match status" value="3"/>
</dbReference>
<dbReference type="InterPro" id="IPR032675">
    <property type="entry name" value="LRR_dom_sf"/>
</dbReference>
<evidence type="ECO:0000256" key="6">
    <source>
        <dbReference type="SAM" id="SignalP"/>
    </source>
</evidence>
<name>T1FPX1_HELRO</name>
<reference evidence="10" key="1">
    <citation type="submission" date="2012-12" db="EMBL/GenBank/DDBJ databases">
        <authorList>
            <person name="Hellsten U."/>
            <person name="Grimwood J."/>
            <person name="Chapman J.A."/>
            <person name="Shapiro H."/>
            <person name="Aerts A."/>
            <person name="Otillar R.P."/>
            <person name="Terry A.Y."/>
            <person name="Boore J.L."/>
            <person name="Simakov O."/>
            <person name="Marletaz F."/>
            <person name="Cho S.-J."/>
            <person name="Edsinger-Gonzales E."/>
            <person name="Havlak P."/>
            <person name="Kuo D.-H."/>
            <person name="Larsson T."/>
            <person name="Lv J."/>
            <person name="Arendt D."/>
            <person name="Savage R."/>
            <person name="Osoegawa K."/>
            <person name="de Jong P."/>
            <person name="Lindberg D.R."/>
            <person name="Seaver E.C."/>
            <person name="Weisblat D.A."/>
            <person name="Putnam N.H."/>
            <person name="Grigoriev I.V."/>
            <person name="Rokhsar D.S."/>
        </authorList>
    </citation>
    <scope>NUCLEOTIDE SEQUENCE</scope>
</reference>
<accession>T1FPX1</accession>
<dbReference type="PANTHER" id="PTHR24366">
    <property type="entry name" value="IG(IMMUNOGLOBULIN) AND LRR(LEUCINE RICH REPEAT) DOMAINS"/>
    <property type="match status" value="1"/>
</dbReference>
<dbReference type="InterPro" id="IPR003591">
    <property type="entry name" value="Leu-rich_rpt_typical-subtyp"/>
</dbReference>
<protein>
    <recommendedName>
        <fullName evidence="7">Ig-like domain-containing protein</fullName>
    </recommendedName>
</protein>
<keyword evidence="2 6" id="KW-0732">Signal</keyword>
<keyword evidence="5" id="KW-0472">Membrane</keyword>
<evidence type="ECO:0000313" key="10">
    <source>
        <dbReference type="Proteomes" id="UP000015101"/>
    </source>
</evidence>
<dbReference type="HOGENOM" id="CLU_332971_0_0_1"/>
<evidence type="ECO:0000256" key="1">
    <source>
        <dbReference type="ARBA" id="ARBA00022614"/>
    </source>
</evidence>
<keyword evidence="10" id="KW-1185">Reference proteome</keyword>
<dbReference type="OrthoDB" id="676979at2759"/>
<feature type="chain" id="PRO_5010980866" description="Ig-like domain-containing protein" evidence="6">
    <location>
        <begin position="28"/>
        <end position="859"/>
    </location>
</feature>
<dbReference type="GeneID" id="20210868"/>
<dbReference type="Proteomes" id="UP000015101">
    <property type="component" value="Unassembled WGS sequence"/>
</dbReference>
<organism evidence="9 10">
    <name type="scientific">Helobdella robusta</name>
    <name type="common">Californian leech</name>
    <dbReference type="NCBI Taxonomy" id="6412"/>
    <lineage>
        <taxon>Eukaryota</taxon>
        <taxon>Metazoa</taxon>
        <taxon>Spiralia</taxon>
        <taxon>Lophotrochozoa</taxon>
        <taxon>Annelida</taxon>
        <taxon>Clitellata</taxon>
        <taxon>Hirudinea</taxon>
        <taxon>Rhynchobdellida</taxon>
        <taxon>Glossiphoniidae</taxon>
        <taxon>Helobdella</taxon>
    </lineage>
</organism>
<dbReference type="CDD" id="cd00096">
    <property type="entry name" value="Ig"/>
    <property type="match status" value="1"/>
</dbReference>
<dbReference type="EnsemblMetazoa" id="HelroT188358">
    <property type="protein sequence ID" value="HelroP188358"/>
    <property type="gene ID" value="HelroG188358"/>
</dbReference>
<gene>
    <name evidence="9" type="primary">20210868</name>
    <name evidence="8" type="ORF">HELRODRAFT_188358</name>
</gene>
<dbReference type="GO" id="GO:0005886">
    <property type="term" value="C:plasma membrane"/>
    <property type="evidence" value="ECO:0000318"/>
    <property type="project" value="GO_Central"/>
</dbReference>
<dbReference type="STRING" id="6412.T1FPX1"/>